<dbReference type="EMBL" id="GEBQ01002819">
    <property type="protein sequence ID" value="JAT37158.1"/>
    <property type="molecule type" value="Transcribed_RNA"/>
</dbReference>
<evidence type="ECO:0000256" key="1">
    <source>
        <dbReference type="ARBA" id="ARBA00004414"/>
    </source>
</evidence>
<evidence type="ECO:0000256" key="2">
    <source>
        <dbReference type="ARBA" id="ARBA00004481"/>
    </source>
</evidence>
<feature type="transmembrane region" description="Helical" evidence="8">
    <location>
        <begin position="62"/>
        <end position="81"/>
    </location>
</feature>
<keyword evidence="7 8" id="KW-0472">Membrane</keyword>
<dbReference type="GO" id="GO:0008270">
    <property type="term" value="F:zinc ion binding"/>
    <property type="evidence" value="ECO:0007669"/>
    <property type="project" value="TreeGrafter"/>
</dbReference>
<keyword evidence="8" id="KW-0812">Transmembrane</keyword>
<dbReference type="PROSITE" id="PS51837">
    <property type="entry name" value="LITAF"/>
    <property type="match status" value="1"/>
</dbReference>
<sequence>MNSKNAPPPTVIFQPQRDQAQPRTITVMLQTLGPESCNLNCPSCNASIATRVQKDSTTKTHLLALILCLIFCPCVCIPYCCDCGKATNHYCPACGAFLGTYDH</sequence>
<comment type="similarity">
    <text evidence="4">Belongs to the CDIP1/LITAF family.</text>
</comment>
<dbReference type="InterPro" id="IPR006629">
    <property type="entry name" value="LITAF"/>
</dbReference>
<keyword evidence="5" id="KW-0479">Metal-binding</keyword>
<evidence type="ECO:0000256" key="8">
    <source>
        <dbReference type="SAM" id="Phobius"/>
    </source>
</evidence>
<evidence type="ECO:0000256" key="5">
    <source>
        <dbReference type="ARBA" id="ARBA00022723"/>
    </source>
</evidence>
<evidence type="ECO:0000313" key="10">
    <source>
        <dbReference type="EMBL" id="JAT37158.1"/>
    </source>
</evidence>
<evidence type="ECO:0000256" key="7">
    <source>
        <dbReference type="ARBA" id="ARBA00023136"/>
    </source>
</evidence>
<evidence type="ECO:0000256" key="4">
    <source>
        <dbReference type="ARBA" id="ARBA00005975"/>
    </source>
</evidence>
<proteinExistence type="inferred from homology"/>
<organism evidence="10">
    <name type="scientific">Graphocephala atropunctata</name>
    <dbReference type="NCBI Taxonomy" id="36148"/>
    <lineage>
        <taxon>Eukaryota</taxon>
        <taxon>Metazoa</taxon>
        <taxon>Ecdysozoa</taxon>
        <taxon>Arthropoda</taxon>
        <taxon>Hexapoda</taxon>
        <taxon>Insecta</taxon>
        <taxon>Pterygota</taxon>
        <taxon>Neoptera</taxon>
        <taxon>Paraneoptera</taxon>
        <taxon>Hemiptera</taxon>
        <taxon>Auchenorrhyncha</taxon>
        <taxon>Membracoidea</taxon>
        <taxon>Cicadellidae</taxon>
        <taxon>Cicadellinae</taxon>
        <taxon>Cicadellini</taxon>
        <taxon>Graphocephala</taxon>
    </lineage>
</organism>
<comment type="subcellular location">
    <subcellularLocation>
        <location evidence="2">Endosome membrane</location>
        <topology evidence="2">Peripheral membrane protein</topology>
    </subcellularLocation>
    <subcellularLocation>
        <location evidence="1">Late endosome membrane</location>
    </subcellularLocation>
    <subcellularLocation>
        <location evidence="3">Lysosome membrane</location>
        <topology evidence="3">Peripheral membrane protein</topology>
        <orientation evidence="3">Cytoplasmic side</orientation>
    </subcellularLocation>
</comment>
<accession>A0A1B6MMI9</accession>
<name>A0A1B6MMI9_9HEMI</name>
<dbReference type="SMART" id="SM00714">
    <property type="entry name" value="LITAF"/>
    <property type="match status" value="1"/>
</dbReference>
<dbReference type="Pfam" id="PF10601">
    <property type="entry name" value="zf-LITAF-like"/>
    <property type="match status" value="1"/>
</dbReference>
<dbReference type="AlphaFoldDB" id="A0A1B6MMI9"/>
<dbReference type="GO" id="GO:0005765">
    <property type="term" value="C:lysosomal membrane"/>
    <property type="evidence" value="ECO:0007669"/>
    <property type="project" value="UniProtKB-SubCell"/>
</dbReference>
<keyword evidence="6" id="KW-0862">Zinc</keyword>
<evidence type="ECO:0000256" key="3">
    <source>
        <dbReference type="ARBA" id="ARBA00004630"/>
    </source>
</evidence>
<dbReference type="GO" id="GO:0031902">
    <property type="term" value="C:late endosome membrane"/>
    <property type="evidence" value="ECO:0007669"/>
    <property type="project" value="UniProtKB-SubCell"/>
</dbReference>
<gene>
    <name evidence="10" type="ORF">g.6179</name>
</gene>
<protein>
    <recommendedName>
        <fullName evidence="9">LITAF domain-containing protein</fullName>
    </recommendedName>
</protein>
<feature type="domain" description="LITAF" evidence="9">
    <location>
        <begin position="21"/>
        <end position="103"/>
    </location>
</feature>
<reference evidence="10" key="1">
    <citation type="submission" date="2015-11" db="EMBL/GenBank/DDBJ databases">
        <title>De novo transcriptome assembly of four potential Pierce s Disease insect vectors from Arizona vineyards.</title>
        <authorList>
            <person name="Tassone E.E."/>
        </authorList>
    </citation>
    <scope>NUCLEOTIDE SEQUENCE</scope>
</reference>
<dbReference type="PANTHER" id="PTHR23292">
    <property type="entry name" value="LIPOPOLYSACCHARIDE-INDUCED TUMOR NECROSIS FACTOR-ALPHA FACTOR"/>
    <property type="match status" value="1"/>
</dbReference>
<dbReference type="InterPro" id="IPR037519">
    <property type="entry name" value="LITAF_fam"/>
</dbReference>
<evidence type="ECO:0000256" key="6">
    <source>
        <dbReference type="ARBA" id="ARBA00022833"/>
    </source>
</evidence>
<dbReference type="PANTHER" id="PTHR23292:SF14">
    <property type="entry name" value="FI16615P1-RELATED"/>
    <property type="match status" value="1"/>
</dbReference>
<keyword evidence="8" id="KW-1133">Transmembrane helix</keyword>
<evidence type="ECO:0000259" key="9">
    <source>
        <dbReference type="PROSITE" id="PS51837"/>
    </source>
</evidence>